<evidence type="ECO:0000313" key="2">
    <source>
        <dbReference type="Proteomes" id="UP000186594"/>
    </source>
</evidence>
<organism evidence="1 2">
    <name type="scientific">Neolecta irregularis (strain DAH-3)</name>
    <dbReference type="NCBI Taxonomy" id="1198029"/>
    <lineage>
        <taxon>Eukaryota</taxon>
        <taxon>Fungi</taxon>
        <taxon>Dikarya</taxon>
        <taxon>Ascomycota</taxon>
        <taxon>Taphrinomycotina</taxon>
        <taxon>Neolectales</taxon>
        <taxon>Neolectaceae</taxon>
        <taxon>Neolecta</taxon>
    </lineage>
</organism>
<dbReference type="EMBL" id="LXFE01001826">
    <property type="protein sequence ID" value="OLL23334.1"/>
    <property type="molecule type" value="Genomic_DNA"/>
</dbReference>
<evidence type="ECO:0000313" key="1">
    <source>
        <dbReference type="EMBL" id="OLL23334.1"/>
    </source>
</evidence>
<sequence>MMQFLKIQVEGFAIGKHGDLDTIQDLLSRKKLDRESALNKKRALKQAKMERQIRGMEKFLEREEQVWSICECHDYARTGNLSAGWEIYVCVRCGIEVEMMDI</sequence>
<accession>A0A1U7LL08</accession>
<name>A0A1U7LL08_NEOID</name>
<gene>
    <name evidence="1" type="ORF">NEOLI_005313</name>
</gene>
<keyword evidence="2" id="KW-1185">Reference proteome</keyword>
<comment type="caution">
    <text evidence="1">The sequence shown here is derived from an EMBL/GenBank/DDBJ whole genome shotgun (WGS) entry which is preliminary data.</text>
</comment>
<reference evidence="1 2" key="1">
    <citation type="submission" date="2016-04" db="EMBL/GenBank/DDBJ databases">
        <title>Evolutionary innovation and constraint leading to complex multicellularity in the Ascomycota.</title>
        <authorList>
            <person name="Cisse O."/>
            <person name="Nguyen A."/>
            <person name="Hewitt D.A."/>
            <person name="Jedd G."/>
            <person name="Stajich J.E."/>
        </authorList>
    </citation>
    <scope>NUCLEOTIDE SEQUENCE [LARGE SCALE GENOMIC DNA]</scope>
    <source>
        <strain evidence="1 2">DAH-3</strain>
    </source>
</reference>
<protein>
    <submittedName>
        <fullName evidence="1">Uncharacterized protein</fullName>
    </submittedName>
</protein>
<dbReference type="Proteomes" id="UP000186594">
    <property type="component" value="Unassembled WGS sequence"/>
</dbReference>
<proteinExistence type="predicted"/>
<dbReference type="AlphaFoldDB" id="A0A1U7LL08"/>